<evidence type="ECO:0000313" key="5">
    <source>
        <dbReference type="EMBL" id="JAC69962.1"/>
    </source>
</evidence>
<dbReference type="SUPFAM" id="SSF81296">
    <property type="entry name" value="E set domains"/>
    <property type="match status" value="1"/>
</dbReference>
<organism evidence="4">
    <name type="scientific">Tetraselmis sp. GSL018</name>
    <dbReference type="NCBI Taxonomy" id="582737"/>
    <lineage>
        <taxon>Eukaryota</taxon>
        <taxon>Viridiplantae</taxon>
        <taxon>Chlorophyta</taxon>
        <taxon>core chlorophytes</taxon>
        <taxon>Chlorodendrophyceae</taxon>
        <taxon>Chlorodendrales</taxon>
        <taxon>Chlorodendraceae</taxon>
        <taxon>Tetraselmis</taxon>
    </lineage>
</organism>
<feature type="chain" id="PRO_5007370759" description="IPT/TIG domain-containing protein" evidence="2">
    <location>
        <begin position="20"/>
        <end position="410"/>
    </location>
</feature>
<proteinExistence type="predicted"/>
<feature type="compositionally biased region" description="Basic residues" evidence="1">
    <location>
        <begin position="342"/>
        <end position="352"/>
    </location>
</feature>
<dbReference type="EMBL" id="GBEZ01016273">
    <property type="protein sequence ID" value="JAC69962.1"/>
    <property type="molecule type" value="Transcribed_RNA"/>
</dbReference>
<feature type="compositionally biased region" description="Polar residues" evidence="1">
    <location>
        <begin position="315"/>
        <end position="331"/>
    </location>
</feature>
<dbReference type="AlphaFoldDB" id="A0A061QYQ2"/>
<protein>
    <recommendedName>
        <fullName evidence="3">IPT/TIG domain-containing protein</fullName>
    </recommendedName>
</protein>
<sequence length="410" mass="43598">MQGTVVVLLLFRVFPLALATEIRWLSPERGPIRGKTAVYVKGVDFKNSGVTPVACRFHKLEVPAQVISSTLLRCATPAIAKPAEVEVVVLDSSGNSLPGAQLRYQYFECDAQTCYVGDFVATGEPLGPSDVADESPQDSPDEISQEEETDGVSGRELSGHPPGFGLSLQEPPADEVKVPPLQKDAPSWREGEPLRVAIDTVSGDEPEGETMAAMDDGDSSAAPDDVQGDGADRLGSTELGWFGASSGPSPPEEEELGGPTDGSVASRLIAAIVGGLIGAYALRLLRAAAHGRRPETLPATEASGQRDLRHLDPGSSETTIDAEPSSTTSRTLAHDKADRLRPNKRGVRRRASLIHGLLEPRRPPLLPETRPAGLPSPRNPSPLCLAAAVTFPAMLRHLQLCLGPCFPYHR</sequence>
<dbReference type="CDD" id="cd00102">
    <property type="entry name" value="IPT"/>
    <property type="match status" value="1"/>
</dbReference>
<dbReference type="InterPro" id="IPR013783">
    <property type="entry name" value="Ig-like_fold"/>
</dbReference>
<dbReference type="InterPro" id="IPR002909">
    <property type="entry name" value="IPT_dom"/>
</dbReference>
<dbReference type="Gene3D" id="2.60.40.10">
    <property type="entry name" value="Immunoglobulins"/>
    <property type="match status" value="1"/>
</dbReference>
<feature type="signal peptide" evidence="2">
    <location>
        <begin position="1"/>
        <end position="19"/>
    </location>
</feature>
<keyword evidence="2" id="KW-0732">Signal</keyword>
<dbReference type="EMBL" id="GBEZ01020897">
    <property type="protein sequence ID" value="JAC65807.1"/>
    <property type="molecule type" value="Transcribed_RNA"/>
</dbReference>
<dbReference type="InterPro" id="IPR014756">
    <property type="entry name" value="Ig_E-set"/>
</dbReference>
<feature type="compositionally biased region" description="Acidic residues" evidence="1">
    <location>
        <begin position="131"/>
        <end position="150"/>
    </location>
</feature>
<feature type="compositionally biased region" description="Low complexity" evidence="1">
    <location>
        <begin position="211"/>
        <end position="225"/>
    </location>
</feature>
<dbReference type="SMART" id="SM00429">
    <property type="entry name" value="IPT"/>
    <property type="match status" value="1"/>
</dbReference>
<feature type="compositionally biased region" description="Basic and acidic residues" evidence="1">
    <location>
        <begin position="332"/>
        <end position="341"/>
    </location>
</feature>
<evidence type="ECO:0000259" key="3">
    <source>
        <dbReference type="SMART" id="SM00429"/>
    </source>
</evidence>
<feature type="domain" description="IPT/TIG" evidence="3">
    <location>
        <begin position="19"/>
        <end position="107"/>
    </location>
</feature>
<evidence type="ECO:0000256" key="2">
    <source>
        <dbReference type="SAM" id="SignalP"/>
    </source>
</evidence>
<name>A0A061QYQ2_9CHLO</name>
<feature type="region of interest" description="Disordered" evidence="1">
    <location>
        <begin position="125"/>
        <end position="261"/>
    </location>
</feature>
<evidence type="ECO:0000313" key="4">
    <source>
        <dbReference type="EMBL" id="JAC65807.1"/>
    </source>
</evidence>
<gene>
    <name evidence="4" type="ORF">TSPGSL018_15208</name>
    <name evidence="5" type="ORF">TSPGSL018_5166</name>
</gene>
<accession>A0A061QYQ2</accession>
<reference evidence="4" key="1">
    <citation type="submission" date="2014-05" db="EMBL/GenBank/DDBJ databases">
        <title>The transcriptome of the halophilic microalga Tetraselmis sp. GSL018 isolated from the Great Salt Lake, Utah.</title>
        <authorList>
            <person name="Jinkerson R.E."/>
            <person name="D'Adamo S."/>
            <person name="Posewitz M.C."/>
        </authorList>
    </citation>
    <scope>NUCLEOTIDE SEQUENCE</scope>
    <source>
        <strain evidence="4">GSL018</strain>
    </source>
</reference>
<evidence type="ECO:0000256" key="1">
    <source>
        <dbReference type="SAM" id="MobiDB-lite"/>
    </source>
</evidence>
<feature type="region of interest" description="Disordered" evidence="1">
    <location>
        <begin position="292"/>
        <end position="376"/>
    </location>
</feature>
<dbReference type="Pfam" id="PF01833">
    <property type="entry name" value="TIG"/>
    <property type="match status" value="1"/>
</dbReference>